<dbReference type="EMBL" id="NSLY01000016">
    <property type="protein sequence ID" value="PDP60173.1"/>
    <property type="molecule type" value="Genomic_DNA"/>
</dbReference>
<keyword evidence="1" id="KW-0175">Coiled coil</keyword>
<sequence length="399" mass="46179">MNTELAIIKQENILQIVSAAPQAYASNTTSHDKCIEAGQHLLSLIEQNGGKLTDELDQQAAVYIEKARKTVKKMNEFRAPVTKLFDEVRTAFTRIENDIDPTKPNTIPAKLQQLRNSYAAQKRAEEEARQRQEAARQMAERERQQYMLDVEVDFKKQFQCMLNQHLDQLRQTDSSITLDNYDTALNHIKNTPTQLEEEWLANLRTNIALPQALNTTEAQNIERSILQKLYPQFKEEYTNITSELQTYILDRLPSKRANLERIAKANQEEAARLEAEIKQKEQQEAARLEAERKQRMETECRQAEIKKQAIEVGNLFAEQAAIEEYQPKTKITKKIHLLNPEGVLSIISMWWSKEGCTLTTDELHKIFKKQITLCEKLANKEGEYIKDESVEYINEVKAK</sequence>
<evidence type="ECO:0000313" key="2">
    <source>
        <dbReference type="EMBL" id="PDP60173.1"/>
    </source>
</evidence>
<dbReference type="AlphaFoldDB" id="A0A2A6EFC6"/>
<proteinExistence type="predicted"/>
<comment type="caution">
    <text evidence="2">The sequence shown here is derived from an EMBL/GenBank/DDBJ whole genome shotgun (WGS) entry which is preliminary data.</text>
</comment>
<protein>
    <submittedName>
        <fullName evidence="2">Uncharacterized protein</fullName>
    </submittedName>
</protein>
<feature type="coiled-coil region" evidence="1">
    <location>
        <begin position="256"/>
        <end position="308"/>
    </location>
</feature>
<feature type="coiled-coil region" evidence="1">
    <location>
        <begin position="111"/>
        <end position="149"/>
    </location>
</feature>
<evidence type="ECO:0000313" key="3">
    <source>
        <dbReference type="Proteomes" id="UP000219058"/>
    </source>
</evidence>
<evidence type="ECO:0000256" key="1">
    <source>
        <dbReference type="SAM" id="Coils"/>
    </source>
</evidence>
<gene>
    <name evidence="2" type="ORF">CLI71_07030</name>
</gene>
<name>A0A2A6EFC6_PREIN</name>
<dbReference type="Proteomes" id="UP000219058">
    <property type="component" value="Unassembled WGS sequence"/>
</dbReference>
<accession>A0A2A6EFC6</accession>
<reference evidence="2 3" key="1">
    <citation type="submission" date="2017-09" db="EMBL/GenBank/DDBJ databases">
        <title>Phase variable restriction modification systems are present in the genome sequences of periodontal pathogens Prevotella intermedia, Tannerella forsythia and Porphyromonas gingivalis.</title>
        <authorList>
            <person name="Haigh R.D."/>
            <person name="Crawford L."/>
            <person name="Ralph J."/>
            <person name="Wanford J."/>
            <person name="Vartoukian S.R."/>
            <person name="Hijazib K."/>
            <person name="Wade W."/>
            <person name="Oggioni M.R."/>
        </authorList>
    </citation>
    <scope>NUCLEOTIDE SEQUENCE [LARGE SCALE GENOMIC DNA]</scope>
    <source>
        <strain evidence="2 3">WW2834</strain>
    </source>
</reference>
<organism evidence="2 3">
    <name type="scientific">Prevotella intermedia</name>
    <dbReference type="NCBI Taxonomy" id="28131"/>
    <lineage>
        <taxon>Bacteria</taxon>
        <taxon>Pseudomonadati</taxon>
        <taxon>Bacteroidota</taxon>
        <taxon>Bacteroidia</taxon>
        <taxon>Bacteroidales</taxon>
        <taxon>Prevotellaceae</taxon>
        <taxon>Prevotella</taxon>
    </lineage>
</organism>
<dbReference type="RefSeq" id="WP_097550245.1">
    <property type="nucleotide sequence ID" value="NZ_NSLY01000016.1"/>
</dbReference>